<comment type="similarity">
    <text evidence="8">Belongs to the GlnD family.</text>
</comment>
<dbReference type="CDD" id="cd05401">
    <property type="entry name" value="NT_GlnE_GlnD_like"/>
    <property type="match status" value="1"/>
</dbReference>
<dbReference type="SUPFAM" id="SSF109604">
    <property type="entry name" value="HD-domain/PDEase-like"/>
    <property type="match status" value="1"/>
</dbReference>
<dbReference type="AlphaFoldDB" id="A0A2K1Q3H9"/>
<evidence type="ECO:0000256" key="2">
    <source>
        <dbReference type="ARBA" id="ARBA00022695"/>
    </source>
</evidence>
<keyword evidence="12" id="KW-1185">Reference proteome</keyword>
<dbReference type="EC" id="3.1.4.-" evidence="8"/>
<dbReference type="Pfam" id="PF01966">
    <property type="entry name" value="HD"/>
    <property type="match status" value="1"/>
</dbReference>
<dbReference type="EC" id="2.7.7.59" evidence="8"/>
<dbReference type="GO" id="GO:0006808">
    <property type="term" value="P:regulation of nitrogen utilization"/>
    <property type="evidence" value="ECO:0007669"/>
    <property type="project" value="UniProtKB-UniRule"/>
</dbReference>
<dbReference type="EMBL" id="NPZB01000001">
    <property type="protein sequence ID" value="PNS09561.1"/>
    <property type="molecule type" value="Genomic_DNA"/>
</dbReference>
<dbReference type="InterPro" id="IPR013546">
    <property type="entry name" value="PII_UdlTrfase/GS_AdlTrfase"/>
</dbReference>
<accession>A0A2K1Q3H9</accession>
<sequence>MDAATDAAWSQAARERMQALDAQLAVRFDRGDATAALTAARARGIDALVREAWARCIPESVDAALFAVGGYGRSSLYPQSDVDLLVLTEQAWDHAVGEAISRCVALLWDARIPVSHSVRSQEETVAAARDDITTVTALMDARLLAGSRSAVATLADAIAPERSWPPAEYFAGKREELRARHARFDDTADNLEPNIKEGPGGLRDLQTLRWMAMRVLGATGLDALESLGQVGHIERETLENAAVALQRLRYGLHLVAGKREERLRFDHQRALAARMNRVGHADLEPADNAMVEAMMQEFYRNAARVQRIGDRLLQRFEEQLEGEAIAEPIDDQFELRRGYITARDPAWPMGDTARIFELFATWAHTPAARGLHSRTARALAEVLRNVPAYSEASPELRQRFMALLTMPGAVATLERMARLGVLARWIPAFAQVTGRMQFDLFHTYTVDQHTLALLRNFALFASSADTQRFARAHEVWPHLRKPELLLLAGLFHDIAKGRGGDHSILGAEDARVFCTAHGLSDADTALVAWLVEQHLTMSVTAQKQDISDAEVVQKFARLVGDRERLDYLYLLTCADIAATSPKLWNAWKDRLLGDLHVATRLALRRGGEDPVAAEARIAEAQTNVGLLLDGMGRNDDGMRWLPNSSFLHARVEQLTWMALQLSDMRAGETRIAARHPVAGDASLELLVHTPDRPGLFAAIVATLDRIGLDVLHARLLDAPQGQVIDSFVLMPRDSKRAVESRDVERRLGDVLSHPLDQVKPARHARPSHLRHFRIAPQIEFSEDHGRTVLAIVCNDRPGLLADIAQQLLRQRFPVHDARIATFGERAEDVFRISQADGQPLDSVAQEALRDALSTILQGDHA</sequence>
<dbReference type="GO" id="GO:0008893">
    <property type="term" value="F:guanosine-3',5'-bis(diphosphate) 3'-diphosphatase activity"/>
    <property type="evidence" value="ECO:0007669"/>
    <property type="project" value="UniProtKB-EC"/>
</dbReference>
<keyword evidence="3" id="KW-0677">Repeat</keyword>
<keyword evidence="6 8" id="KW-0511">Multifunctional enzyme</keyword>
<comment type="function">
    <text evidence="8">Modifies, by uridylylation and deuridylylation, the PII regulatory proteins (GlnB and homologs), in response to the nitrogen status of the cell that GlnD senses through the glutamine level. Under low glutamine levels, catalyzes the conversion of the PII proteins and UTP to PII-UMP and PPi, while under higher glutamine levels, GlnD hydrolyzes PII-UMP to PII and UMP (deuridylylation). Thus, controls uridylylation state and activity of the PII proteins, and plays an important role in the regulation of nitrogen metabolism.</text>
</comment>
<dbReference type="InterPro" id="IPR043519">
    <property type="entry name" value="NT_sf"/>
</dbReference>
<comment type="domain">
    <text evidence="8">Has four distinct domains: an N-terminal nucleotidyltransferase (NT) domain responsible for UTase activity, a central HD domain that encodes UR activity, and two C-terminal ACT domains that seem to have a role in glutamine sensing.</text>
</comment>
<dbReference type="InterPro" id="IPR002912">
    <property type="entry name" value="ACT_dom"/>
</dbReference>
<evidence type="ECO:0000256" key="7">
    <source>
        <dbReference type="ARBA" id="ARBA00047968"/>
    </source>
</evidence>
<keyword evidence="4 8" id="KW-0378">Hydrolase</keyword>
<evidence type="ECO:0000313" key="12">
    <source>
        <dbReference type="Proteomes" id="UP000236220"/>
    </source>
</evidence>
<dbReference type="Gene3D" id="1.10.3090.10">
    <property type="entry name" value="cca-adding enzyme, domain 2"/>
    <property type="match status" value="1"/>
</dbReference>
<evidence type="ECO:0000256" key="8">
    <source>
        <dbReference type="HAMAP-Rule" id="MF_00277"/>
    </source>
</evidence>
<feature type="domain" description="HD" evidence="10">
    <location>
        <begin position="446"/>
        <end position="568"/>
    </location>
</feature>
<gene>
    <name evidence="8" type="primary">glnD</name>
    <name evidence="11" type="ORF">Lysil_1190</name>
</gene>
<feature type="region of interest" description="Uridylyltransferase" evidence="8">
    <location>
        <begin position="1"/>
        <end position="328"/>
    </location>
</feature>
<proteinExistence type="inferred from homology"/>
<dbReference type="InterPro" id="IPR045865">
    <property type="entry name" value="ACT-like_dom_sf"/>
</dbReference>
<keyword evidence="1 8" id="KW-0808">Transferase</keyword>
<evidence type="ECO:0000256" key="6">
    <source>
        <dbReference type="ARBA" id="ARBA00023268"/>
    </source>
</evidence>
<dbReference type="CDD" id="cd00077">
    <property type="entry name" value="HDc"/>
    <property type="match status" value="1"/>
</dbReference>
<dbReference type="SMART" id="SM00471">
    <property type="entry name" value="HDc"/>
    <property type="match status" value="1"/>
</dbReference>
<dbReference type="InterPro" id="IPR010043">
    <property type="entry name" value="UTase/UR"/>
</dbReference>
<reference evidence="11 12" key="1">
    <citation type="submission" date="2017-08" db="EMBL/GenBank/DDBJ databases">
        <title>Lysobacter sylvestris genome.</title>
        <authorList>
            <person name="Zhang D.-C."/>
            <person name="Albuquerque L."/>
            <person name="Franca L."/>
            <person name="Froufe H.J.C."/>
            <person name="Barroso C."/>
            <person name="Egas C."/>
            <person name="Da Costa M."/>
            <person name="Margesin R."/>
        </authorList>
    </citation>
    <scope>NUCLEOTIDE SEQUENCE [LARGE SCALE GENOMIC DNA]</scope>
    <source>
        <strain evidence="11 12">AM20-91</strain>
    </source>
</reference>
<dbReference type="PANTHER" id="PTHR47320">
    <property type="entry name" value="BIFUNCTIONAL URIDYLYLTRANSFERASE/URIDYLYL-REMOVING ENZYME"/>
    <property type="match status" value="1"/>
</dbReference>
<comment type="caution">
    <text evidence="11">The sequence shown here is derived from an EMBL/GenBank/DDBJ whole genome shotgun (WGS) entry which is preliminary data.</text>
</comment>
<keyword evidence="5 8" id="KW-0460">Magnesium</keyword>
<dbReference type="SUPFAM" id="SSF81593">
    <property type="entry name" value="Nucleotidyltransferase substrate binding subunit/domain"/>
    <property type="match status" value="1"/>
</dbReference>
<evidence type="ECO:0000313" key="11">
    <source>
        <dbReference type="EMBL" id="PNS09561.1"/>
    </source>
</evidence>
<feature type="domain" description="ACT" evidence="9">
    <location>
        <begin position="788"/>
        <end position="861"/>
    </location>
</feature>
<dbReference type="PROSITE" id="PS51671">
    <property type="entry name" value="ACT"/>
    <property type="match status" value="2"/>
</dbReference>
<evidence type="ECO:0000259" key="10">
    <source>
        <dbReference type="PROSITE" id="PS51831"/>
    </source>
</evidence>
<dbReference type="NCBIfam" id="TIGR01693">
    <property type="entry name" value="UTase_glnD"/>
    <property type="match status" value="1"/>
</dbReference>
<dbReference type="Pfam" id="PF08335">
    <property type="entry name" value="GlnD_UR_UTase"/>
    <property type="match status" value="1"/>
</dbReference>
<comment type="catalytic activity">
    <reaction evidence="8">
        <text>[protein-PII]-L-tyrosine + UTP = [protein-PII]-uridylyl-L-tyrosine + diphosphate</text>
        <dbReference type="Rhea" id="RHEA:13673"/>
        <dbReference type="Rhea" id="RHEA-COMP:12147"/>
        <dbReference type="Rhea" id="RHEA-COMP:12148"/>
        <dbReference type="ChEBI" id="CHEBI:33019"/>
        <dbReference type="ChEBI" id="CHEBI:46398"/>
        <dbReference type="ChEBI" id="CHEBI:46858"/>
        <dbReference type="ChEBI" id="CHEBI:90602"/>
        <dbReference type="EC" id="2.7.7.59"/>
    </reaction>
</comment>
<name>A0A2K1Q3H9_9GAMM</name>
<dbReference type="GO" id="GO:0008081">
    <property type="term" value="F:phosphoric diester hydrolase activity"/>
    <property type="evidence" value="ECO:0007669"/>
    <property type="project" value="UniProtKB-UniRule"/>
</dbReference>
<dbReference type="OrthoDB" id="9758038at2"/>
<evidence type="ECO:0000256" key="1">
    <source>
        <dbReference type="ARBA" id="ARBA00022679"/>
    </source>
</evidence>
<organism evidence="11 12">
    <name type="scientific">Solilutibacter silvestris</name>
    <dbReference type="NCBI Taxonomy" id="1645665"/>
    <lineage>
        <taxon>Bacteria</taxon>
        <taxon>Pseudomonadati</taxon>
        <taxon>Pseudomonadota</taxon>
        <taxon>Gammaproteobacteria</taxon>
        <taxon>Lysobacterales</taxon>
        <taxon>Lysobacteraceae</taxon>
        <taxon>Solilutibacter</taxon>
    </lineage>
</organism>
<evidence type="ECO:0000259" key="9">
    <source>
        <dbReference type="PROSITE" id="PS51671"/>
    </source>
</evidence>
<dbReference type="GO" id="GO:0008773">
    <property type="term" value="F:[protein-PII] uridylyltransferase activity"/>
    <property type="evidence" value="ECO:0007669"/>
    <property type="project" value="UniProtKB-UniRule"/>
</dbReference>
<dbReference type="RefSeq" id="WP_103074598.1">
    <property type="nucleotide sequence ID" value="NZ_NPZB01000001.1"/>
</dbReference>
<comment type="activity regulation">
    <text evidence="8">Uridylyltransferase (UTase) activity is inhibited by glutamine, while glutamine activates uridylyl-removing (UR) activity.</text>
</comment>
<comment type="cofactor">
    <cofactor evidence="8">
        <name>Mg(2+)</name>
        <dbReference type="ChEBI" id="CHEBI:18420"/>
    </cofactor>
</comment>
<evidence type="ECO:0000256" key="4">
    <source>
        <dbReference type="ARBA" id="ARBA00022801"/>
    </source>
</evidence>
<dbReference type="CDD" id="cd04899">
    <property type="entry name" value="ACT_ACR-UUR-like_2"/>
    <property type="match status" value="1"/>
</dbReference>
<comment type="caution">
    <text evidence="8">Lacks conserved residue(s) required for the propagation of feature annotation.</text>
</comment>
<dbReference type="HAMAP" id="MF_00277">
    <property type="entry name" value="PII_uridylyl_transf"/>
    <property type="match status" value="1"/>
</dbReference>
<comment type="catalytic activity">
    <reaction evidence="8">
        <text>[protein-PII]-uridylyl-L-tyrosine + H2O = [protein-PII]-L-tyrosine + UMP + H(+)</text>
        <dbReference type="Rhea" id="RHEA:48600"/>
        <dbReference type="Rhea" id="RHEA-COMP:12147"/>
        <dbReference type="Rhea" id="RHEA-COMP:12148"/>
        <dbReference type="ChEBI" id="CHEBI:15377"/>
        <dbReference type="ChEBI" id="CHEBI:15378"/>
        <dbReference type="ChEBI" id="CHEBI:46858"/>
        <dbReference type="ChEBI" id="CHEBI:57865"/>
        <dbReference type="ChEBI" id="CHEBI:90602"/>
    </reaction>
</comment>
<feature type="domain" description="ACT" evidence="9">
    <location>
        <begin position="684"/>
        <end position="758"/>
    </location>
</feature>
<dbReference type="InterPro" id="IPR006674">
    <property type="entry name" value="HD_domain"/>
</dbReference>
<protein>
    <recommendedName>
        <fullName evidence="8">Bifunctional uridylyltransferase/uridylyl-removing enzyme</fullName>
        <shortName evidence="8">UTase/UR</shortName>
    </recommendedName>
    <alternativeName>
        <fullName evidence="8">Bifunctional [protein-PII] modification enzyme</fullName>
    </alternativeName>
    <alternativeName>
        <fullName evidence="8">Bifunctional nitrogen sensor protein</fullName>
    </alternativeName>
    <domain>
        <recommendedName>
            <fullName evidence="8">[Protein-PII] uridylyltransferase</fullName>
            <shortName evidence="8">PII uridylyltransferase</shortName>
            <shortName evidence="8">UTase</shortName>
            <ecNumber evidence="8">2.7.7.59</ecNumber>
        </recommendedName>
    </domain>
    <domain>
        <recommendedName>
            <fullName evidence="8">[Protein-PII]-UMP uridylyl-removing enzyme</fullName>
            <shortName evidence="8">UR</shortName>
            <ecNumber evidence="8">3.1.4.-</ecNumber>
        </recommendedName>
    </domain>
</protein>
<dbReference type="Proteomes" id="UP000236220">
    <property type="component" value="Unassembled WGS sequence"/>
</dbReference>
<dbReference type="PROSITE" id="PS51831">
    <property type="entry name" value="HD"/>
    <property type="match status" value="1"/>
</dbReference>
<keyword evidence="2 8" id="KW-0548">Nucleotidyltransferase</keyword>
<evidence type="ECO:0000256" key="3">
    <source>
        <dbReference type="ARBA" id="ARBA00022737"/>
    </source>
</evidence>
<dbReference type="SUPFAM" id="SSF81301">
    <property type="entry name" value="Nucleotidyltransferase"/>
    <property type="match status" value="1"/>
</dbReference>
<dbReference type="CDD" id="cd04900">
    <property type="entry name" value="ACT_UUR-like_1"/>
    <property type="match status" value="1"/>
</dbReference>
<comment type="catalytic activity">
    <reaction evidence="7">
        <text>guanosine 3',5'-bis(diphosphate) + H2O = GDP + diphosphate + H(+)</text>
        <dbReference type="Rhea" id="RHEA:14253"/>
        <dbReference type="ChEBI" id="CHEBI:15377"/>
        <dbReference type="ChEBI" id="CHEBI:15378"/>
        <dbReference type="ChEBI" id="CHEBI:33019"/>
        <dbReference type="ChEBI" id="CHEBI:58189"/>
        <dbReference type="ChEBI" id="CHEBI:77828"/>
        <dbReference type="EC" id="3.1.7.2"/>
    </reaction>
</comment>
<dbReference type="PANTHER" id="PTHR47320:SF1">
    <property type="entry name" value="BIFUNCTIONAL URIDYLYLTRANSFERASE_URIDYLYL-REMOVING ENZYME"/>
    <property type="match status" value="1"/>
</dbReference>
<dbReference type="PIRSF" id="PIRSF006288">
    <property type="entry name" value="PII_uridyltransf"/>
    <property type="match status" value="1"/>
</dbReference>
<dbReference type="InterPro" id="IPR003607">
    <property type="entry name" value="HD/PDEase_dom"/>
</dbReference>
<dbReference type="Gene3D" id="3.30.70.260">
    <property type="match status" value="1"/>
</dbReference>
<evidence type="ECO:0000256" key="5">
    <source>
        <dbReference type="ARBA" id="ARBA00022842"/>
    </source>
</evidence>
<dbReference type="SUPFAM" id="SSF55021">
    <property type="entry name" value="ACT-like"/>
    <property type="match status" value="1"/>
</dbReference>